<dbReference type="GO" id="GO:0016301">
    <property type="term" value="F:kinase activity"/>
    <property type="evidence" value="ECO:0007669"/>
    <property type="project" value="UniProtKB-KW"/>
</dbReference>
<evidence type="ECO:0000256" key="1">
    <source>
        <dbReference type="RuleBase" id="RU000383"/>
    </source>
</evidence>
<dbReference type="SUPFAM" id="SSF47954">
    <property type="entry name" value="Cyclin-like"/>
    <property type="match status" value="1"/>
</dbReference>
<dbReference type="AlphaFoldDB" id="A0A0R0LX91"/>
<gene>
    <name evidence="5" type="ORF">M153_4958000231</name>
</gene>
<feature type="compositionally biased region" description="Low complexity" evidence="3">
    <location>
        <begin position="252"/>
        <end position="263"/>
    </location>
</feature>
<dbReference type="OrthoDB" id="5590282at2759"/>
<protein>
    <submittedName>
        <fullName evidence="5">Cyclin B, kinase-activating protein</fullName>
    </submittedName>
</protein>
<dbReference type="Gene3D" id="1.10.472.10">
    <property type="entry name" value="Cyclin-like"/>
    <property type="match status" value="1"/>
</dbReference>
<evidence type="ECO:0000259" key="4">
    <source>
        <dbReference type="SMART" id="SM00385"/>
    </source>
</evidence>
<keyword evidence="5" id="KW-0808">Transferase</keyword>
<dbReference type="EMBL" id="LGUB01000869">
    <property type="protein sequence ID" value="KRH92517.1"/>
    <property type="molecule type" value="Genomic_DNA"/>
</dbReference>
<evidence type="ECO:0000313" key="6">
    <source>
        <dbReference type="Proteomes" id="UP000051530"/>
    </source>
</evidence>
<dbReference type="VEuPathDB" id="MicrosporidiaDB:M153_4958000231"/>
<evidence type="ECO:0000256" key="2">
    <source>
        <dbReference type="SAM" id="Coils"/>
    </source>
</evidence>
<dbReference type="InterPro" id="IPR006671">
    <property type="entry name" value="Cyclin_N"/>
</dbReference>
<evidence type="ECO:0000313" key="5">
    <source>
        <dbReference type="EMBL" id="KRH92517.1"/>
    </source>
</evidence>
<reference evidence="5 6" key="1">
    <citation type="submission" date="2015-07" db="EMBL/GenBank/DDBJ databases">
        <title>The genome of Pseudoloma neurophilia, a relevant intracellular parasite of the zebrafish.</title>
        <authorList>
            <person name="Ndikumana S."/>
            <person name="Pelin A."/>
            <person name="Sanders J."/>
            <person name="Corradi N."/>
        </authorList>
    </citation>
    <scope>NUCLEOTIDE SEQUENCE [LARGE SCALE GENOMIC DNA]</scope>
    <source>
        <strain evidence="5 6">MK1</strain>
    </source>
</reference>
<name>A0A0R0LX91_9MICR</name>
<keyword evidence="6" id="KW-1185">Reference proteome</keyword>
<accession>A0A0R0LX91</accession>
<keyword evidence="5" id="KW-0418">Kinase</keyword>
<dbReference type="Proteomes" id="UP000051530">
    <property type="component" value="Unassembled WGS sequence"/>
</dbReference>
<dbReference type="InterPro" id="IPR036915">
    <property type="entry name" value="Cyclin-like_sf"/>
</dbReference>
<feature type="domain" description="Cyclin-like" evidence="4">
    <location>
        <begin position="309"/>
        <end position="390"/>
    </location>
</feature>
<comment type="caution">
    <text evidence="5">The sequence shown here is derived from an EMBL/GenBank/DDBJ whole genome shotgun (WGS) entry which is preliminary data.</text>
</comment>
<dbReference type="InterPro" id="IPR039361">
    <property type="entry name" value="Cyclin"/>
</dbReference>
<proteinExistence type="inferred from homology"/>
<keyword evidence="1" id="KW-0195">Cyclin</keyword>
<dbReference type="SMART" id="SM00385">
    <property type="entry name" value="CYCLIN"/>
    <property type="match status" value="1"/>
</dbReference>
<dbReference type="PANTHER" id="PTHR10177">
    <property type="entry name" value="CYCLINS"/>
    <property type="match status" value="1"/>
</dbReference>
<dbReference type="GO" id="GO:0016538">
    <property type="term" value="F:cyclin-dependent protein serine/threonine kinase regulator activity"/>
    <property type="evidence" value="ECO:0007669"/>
    <property type="project" value="InterPro"/>
</dbReference>
<dbReference type="GO" id="GO:0044772">
    <property type="term" value="P:mitotic cell cycle phase transition"/>
    <property type="evidence" value="ECO:0007669"/>
    <property type="project" value="InterPro"/>
</dbReference>
<evidence type="ECO:0000256" key="3">
    <source>
        <dbReference type="SAM" id="MobiDB-lite"/>
    </source>
</evidence>
<dbReference type="Pfam" id="PF00134">
    <property type="entry name" value="Cyclin_N"/>
    <property type="match status" value="1"/>
</dbReference>
<feature type="region of interest" description="Disordered" evidence="3">
    <location>
        <begin position="234"/>
        <end position="267"/>
    </location>
</feature>
<organism evidence="5 6">
    <name type="scientific">Pseudoloma neurophilia</name>
    <dbReference type="NCBI Taxonomy" id="146866"/>
    <lineage>
        <taxon>Eukaryota</taxon>
        <taxon>Fungi</taxon>
        <taxon>Fungi incertae sedis</taxon>
        <taxon>Microsporidia</taxon>
        <taxon>Pseudoloma</taxon>
    </lineage>
</organism>
<sequence length="390" mass="45417">MSVRRAALRNISNKQSKQENIKKENVKLENIKKENVKLENIKQENVKLENIKQESVKQESVKLENVKQESVKKDNSTILIHKPEILEKNNVQEKRKSLNHNVKRHVACYYNDRVSTPVGLFTTNDRLTLSESTFVIEPSARSRLELIGLDQKNDISMEYHYRNELIEKWMNIHTKHKNFNNLLKCTKQCTIKSTKQCTKQSTIKSTIKCSIKCSKCINMDCLCKTKKSLNELQNSSNESTNESNVKSEHELQNSLNNSSNESNVKSEHELQNSLSELKYNTEENSIRINPQYMVYQPCFNKEHRLSLISFIMERHQSLCLSDESLYLTIYLINLFLSVRTVSEKKLKLLGLTALFIAAKYEEKECPSIDSFFLKDETSSVDNQRECEKYL</sequence>
<dbReference type="InterPro" id="IPR013763">
    <property type="entry name" value="Cyclin-like_dom"/>
</dbReference>
<keyword evidence="2" id="KW-0175">Coiled coil</keyword>
<feature type="compositionally biased region" description="Low complexity" evidence="3">
    <location>
        <begin position="234"/>
        <end position="244"/>
    </location>
</feature>
<comment type="similarity">
    <text evidence="1">Belongs to the cyclin family.</text>
</comment>
<feature type="non-terminal residue" evidence="5">
    <location>
        <position position="390"/>
    </location>
</feature>
<feature type="coiled-coil region" evidence="2">
    <location>
        <begin position="11"/>
        <end position="58"/>
    </location>
</feature>